<name>A0A2T0H040_ACTMO</name>
<evidence type="ECO:0000259" key="5">
    <source>
        <dbReference type="PROSITE" id="PS51671"/>
    </source>
</evidence>
<evidence type="ECO:0000313" key="6">
    <source>
        <dbReference type="EMBL" id="PRW64725.1"/>
    </source>
</evidence>
<dbReference type="Pfam" id="PF00583">
    <property type="entry name" value="Acetyltransf_1"/>
    <property type="match status" value="1"/>
</dbReference>
<accession>A0A2T0H040</accession>
<feature type="domain" description="N-acetyltransferase" evidence="4">
    <location>
        <begin position="288"/>
        <end position="437"/>
    </location>
</feature>
<keyword evidence="3" id="KW-0472">Membrane</keyword>
<dbReference type="AlphaFoldDB" id="A0A2T0H040"/>
<dbReference type="InterPro" id="IPR002912">
    <property type="entry name" value="ACT_dom"/>
</dbReference>
<dbReference type="Proteomes" id="UP000239352">
    <property type="component" value="Unassembled WGS sequence"/>
</dbReference>
<proteinExistence type="predicted"/>
<dbReference type="GO" id="GO:0016747">
    <property type="term" value="F:acyltransferase activity, transferring groups other than amino-acyl groups"/>
    <property type="evidence" value="ECO:0007669"/>
    <property type="project" value="InterPro"/>
</dbReference>
<dbReference type="InterPro" id="IPR000182">
    <property type="entry name" value="GNAT_dom"/>
</dbReference>
<reference evidence="6 7" key="1">
    <citation type="submission" date="2018-03" db="EMBL/GenBank/DDBJ databases">
        <title>Actinopolyspora mortivallis from Sahara, screening for active biomolecules.</title>
        <authorList>
            <person name="Selama O."/>
            <person name="Wellington E.M.H."/>
            <person name="Hacene H."/>
        </authorList>
    </citation>
    <scope>NUCLEOTIDE SEQUENCE [LARGE SCALE GENOMIC DNA]</scope>
    <source>
        <strain evidence="6 7">M5A</strain>
    </source>
</reference>
<protein>
    <submittedName>
        <fullName evidence="6">GNAT family N-acetyltransferase</fullName>
    </submittedName>
</protein>
<dbReference type="InParanoid" id="A0A2T0H040"/>
<dbReference type="CDD" id="cd04301">
    <property type="entry name" value="NAT_SF"/>
    <property type="match status" value="1"/>
</dbReference>
<sequence>MSDSEFVPRQHPTRRFRPDSLVGIGVLVVLLGVVHRALAYWDAAGVFTPALVSVGGVLLLLGACRAAVRHAGENPSPRRGGTRPAEPTTVASALAPSRQLWRVRASVDDTPGALAAVASGLSLLDADIRTVRVHPVADAAVDEFLLDLPAATTHSELVAAVAGAGAGGVTAERTDPRELDDVPTRALRLANELVAGTAEPERALRALLGEVTLRSAHHPGEAGVEGVEGTVMRLTDPDGGLLTVRRRHGEFTPAEFARAGALMTLASTRRSLLGRPVRSLRTKHGTPVLLRTADTYDLDLVRALHGRCSGAGMHRRYFGAGTPTEQGLRLLLTPELGSSLLAFSVTGEVIGMGNLGYTADEGELALLVRDDWQGHGVGSVLRDALLEHARQRGLETVTALTQLDNTPITRTLRSAGFRHAGTDEPGEWSWVFEPGREPAGGPEAEPCALPLVGGD</sequence>
<evidence type="ECO:0000313" key="7">
    <source>
        <dbReference type="Proteomes" id="UP000239352"/>
    </source>
</evidence>
<organism evidence="6 7">
    <name type="scientific">Actinopolyspora mortivallis</name>
    <dbReference type="NCBI Taxonomy" id="33906"/>
    <lineage>
        <taxon>Bacteria</taxon>
        <taxon>Bacillati</taxon>
        <taxon>Actinomycetota</taxon>
        <taxon>Actinomycetes</taxon>
        <taxon>Actinopolysporales</taxon>
        <taxon>Actinopolysporaceae</taxon>
        <taxon>Actinopolyspora</taxon>
    </lineage>
</organism>
<evidence type="ECO:0000259" key="4">
    <source>
        <dbReference type="PROSITE" id="PS51186"/>
    </source>
</evidence>
<comment type="caution">
    <text evidence="6">The sequence shown here is derived from an EMBL/GenBank/DDBJ whole genome shotgun (WGS) entry which is preliminary data.</text>
</comment>
<dbReference type="Gene3D" id="3.40.630.30">
    <property type="match status" value="1"/>
</dbReference>
<keyword evidence="7" id="KW-1185">Reference proteome</keyword>
<dbReference type="InterPro" id="IPR050832">
    <property type="entry name" value="Bact_Acetyltransf"/>
</dbReference>
<dbReference type="PROSITE" id="PS51186">
    <property type="entry name" value="GNAT"/>
    <property type="match status" value="1"/>
</dbReference>
<evidence type="ECO:0000256" key="1">
    <source>
        <dbReference type="ARBA" id="ARBA00022679"/>
    </source>
</evidence>
<dbReference type="PROSITE" id="PS51671">
    <property type="entry name" value="ACT"/>
    <property type="match status" value="1"/>
</dbReference>
<dbReference type="SUPFAM" id="SSF55729">
    <property type="entry name" value="Acyl-CoA N-acyltransferases (Nat)"/>
    <property type="match status" value="1"/>
</dbReference>
<dbReference type="EMBL" id="PVSR01000002">
    <property type="protein sequence ID" value="PRW64725.1"/>
    <property type="molecule type" value="Genomic_DNA"/>
</dbReference>
<gene>
    <name evidence="6" type="ORF">CEP50_02480</name>
</gene>
<feature type="domain" description="ACT" evidence="5">
    <location>
        <begin position="102"/>
        <end position="176"/>
    </location>
</feature>
<evidence type="ECO:0000256" key="2">
    <source>
        <dbReference type="ARBA" id="ARBA00023315"/>
    </source>
</evidence>
<dbReference type="PANTHER" id="PTHR43877">
    <property type="entry name" value="AMINOALKYLPHOSPHONATE N-ACETYLTRANSFERASE-RELATED-RELATED"/>
    <property type="match status" value="1"/>
</dbReference>
<keyword evidence="3" id="KW-1133">Transmembrane helix</keyword>
<keyword evidence="2" id="KW-0012">Acyltransferase</keyword>
<feature type="transmembrane region" description="Helical" evidence="3">
    <location>
        <begin position="21"/>
        <end position="41"/>
    </location>
</feature>
<keyword evidence="1 6" id="KW-0808">Transferase</keyword>
<feature type="transmembrane region" description="Helical" evidence="3">
    <location>
        <begin position="47"/>
        <end position="68"/>
    </location>
</feature>
<evidence type="ECO:0000256" key="3">
    <source>
        <dbReference type="SAM" id="Phobius"/>
    </source>
</evidence>
<keyword evidence="3" id="KW-0812">Transmembrane</keyword>
<dbReference type="RefSeq" id="WP_106112300.1">
    <property type="nucleotide sequence ID" value="NZ_PVSR01000002.1"/>
</dbReference>
<dbReference type="InterPro" id="IPR016181">
    <property type="entry name" value="Acyl_CoA_acyltransferase"/>
</dbReference>
<dbReference type="CDD" id="cd02116">
    <property type="entry name" value="ACT"/>
    <property type="match status" value="1"/>
</dbReference>
<dbReference type="STRING" id="1050202.GCA_000384035_00775"/>